<dbReference type="InterPro" id="IPR016032">
    <property type="entry name" value="Sig_transdc_resp-reg_C-effctor"/>
</dbReference>
<gene>
    <name evidence="2" type="ORF">E0L20_07220</name>
</gene>
<dbReference type="GO" id="GO:0006355">
    <property type="term" value="P:regulation of DNA-templated transcription"/>
    <property type="evidence" value="ECO:0007669"/>
    <property type="project" value="InterPro"/>
</dbReference>
<proteinExistence type="predicted"/>
<dbReference type="EMBL" id="SJOO01000002">
    <property type="protein sequence ID" value="TCB94189.1"/>
    <property type="molecule type" value="Genomic_DNA"/>
</dbReference>
<reference evidence="2 3" key="1">
    <citation type="submission" date="2019-02" db="EMBL/GenBank/DDBJ databases">
        <title>The draft genome of Enterobacter spp. strains.</title>
        <authorList>
            <person name="Wang C."/>
            <person name="Feng Y."/>
            <person name="Zong Z."/>
        </authorList>
    </citation>
    <scope>NUCLEOTIDE SEQUENCE [LARGE SCALE GENOMIC DNA]</scope>
    <source>
        <strain evidence="2 3">WCHEW120002</strain>
    </source>
</reference>
<dbReference type="GO" id="GO:0000150">
    <property type="term" value="F:DNA strand exchange activity"/>
    <property type="evidence" value="ECO:0007669"/>
    <property type="project" value="InterPro"/>
</dbReference>
<dbReference type="InterPro" id="IPR006119">
    <property type="entry name" value="Resolv_N"/>
</dbReference>
<accession>A0A4R0GFN7</accession>
<dbReference type="InterPro" id="IPR036388">
    <property type="entry name" value="WH-like_DNA-bd_sf"/>
</dbReference>
<name>A0A4R0GFN7_9ENTR</name>
<dbReference type="Gene3D" id="1.10.10.10">
    <property type="entry name" value="Winged helix-like DNA-binding domain superfamily/Winged helix DNA-binding domain"/>
    <property type="match status" value="1"/>
</dbReference>
<dbReference type="Proteomes" id="UP000291424">
    <property type="component" value="Unassembled WGS sequence"/>
</dbReference>
<comment type="caution">
    <text evidence="2">The sequence shown here is derived from an EMBL/GenBank/DDBJ whole genome shotgun (WGS) entry which is preliminary data.</text>
</comment>
<evidence type="ECO:0000259" key="1">
    <source>
        <dbReference type="Pfam" id="PF00239"/>
    </source>
</evidence>
<dbReference type="AlphaFoldDB" id="A0A4R0GFN7"/>
<evidence type="ECO:0000313" key="2">
    <source>
        <dbReference type="EMBL" id="TCB94189.1"/>
    </source>
</evidence>
<dbReference type="Pfam" id="PF00239">
    <property type="entry name" value="Resolvase"/>
    <property type="match status" value="1"/>
</dbReference>
<protein>
    <submittedName>
        <fullName evidence="2">Recombinase family protein</fullName>
    </submittedName>
</protein>
<dbReference type="SUPFAM" id="SSF46894">
    <property type="entry name" value="C-terminal effector domain of the bipartite response regulators"/>
    <property type="match status" value="1"/>
</dbReference>
<evidence type="ECO:0000313" key="3">
    <source>
        <dbReference type="Proteomes" id="UP000291424"/>
    </source>
</evidence>
<feature type="domain" description="Resolvase/invertase-type recombinase catalytic" evidence="1">
    <location>
        <begin position="63"/>
        <end position="144"/>
    </location>
</feature>
<organism evidence="2 3">
    <name type="scientific">Enterobacter wuhouensis</name>
    <dbReference type="NCBI Taxonomy" id="2529381"/>
    <lineage>
        <taxon>Bacteria</taxon>
        <taxon>Pseudomonadati</taxon>
        <taxon>Pseudomonadota</taxon>
        <taxon>Gammaproteobacteria</taxon>
        <taxon>Enterobacterales</taxon>
        <taxon>Enterobacteriaceae</taxon>
        <taxon>Enterobacter</taxon>
    </lineage>
</organism>
<dbReference type="GO" id="GO:0003677">
    <property type="term" value="F:DNA binding"/>
    <property type="evidence" value="ECO:0007669"/>
    <property type="project" value="InterPro"/>
</dbReference>
<dbReference type="SUPFAM" id="SSF53041">
    <property type="entry name" value="Resolvase-like"/>
    <property type="match status" value="1"/>
</dbReference>
<dbReference type="OrthoDB" id="6626146at2"/>
<dbReference type="InterPro" id="IPR036162">
    <property type="entry name" value="Resolvase-like_N_sf"/>
</dbReference>
<sequence>MMSLRLTYEMQPLLCSGDQDVKFFHYQLCQDAQEASTTKKHPTFLEIIKEFAIPVENVAIEIAGANRRILKELINEMGKGDTLILTDLNNLGENINDMLNTLFSCFIKDINIYCYHPYSRIEPSAESCMSFLISVQTQVDIQNLKSTRSKHRTLKKPLGRKEGSKHKLSIYTLKLKGYKQSQIAQQLGISLSTVKRHWSNGIIG</sequence>